<dbReference type="VEuPathDB" id="FungiDB:BD410DRAFT_703192"/>
<accession>A0A4Y7PIB6</accession>
<proteinExistence type="predicted"/>
<sequence>MLILSQAHRLGTSGRPEEVHVWLKGGRRLNVLPEIDVADFATQWRKWWTRLQPVVRIPSTAAGWPLLRPASADIDWSRTRRGGRNGLLVVVITLMWW</sequence>
<dbReference type="EMBL" id="ML170307">
    <property type="protein sequence ID" value="TDL14788.1"/>
    <property type="molecule type" value="Genomic_DNA"/>
</dbReference>
<dbReference type="OrthoDB" id="2803783at2759"/>
<gene>
    <name evidence="1" type="ORF">BD410DRAFT_703192</name>
</gene>
<dbReference type="AlphaFoldDB" id="A0A4Y7PIB6"/>
<feature type="non-terminal residue" evidence="1">
    <location>
        <position position="97"/>
    </location>
</feature>
<keyword evidence="2" id="KW-1185">Reference proteome</keyword>
<protein>
    <submittedName>
        <fullName evidence="1">Uncharacterized protein</fullName>
    </submittedName>
</protein>
<evidence type="ECO:0000313" key="2">
    <source>
        <dbReference type="Proteomes" id="UP000294933"/>
    </source>
</evidence>
<dbReference type="Proteomes" id="UP000294933">
    <property type="component" value="Unassembled WGS sequence"/>
</dbReference>
<reference evidence="1 2" key="1">
    <citation type="submission" date="2018-06" db="EMBL/GenBank/DDBJ databases">
        <title>A transcriptomic atlas of mushroom development highlights an independent origin of complex multicellularity.</title>
        <authorList>
            <consortium name="DOE Joint Genome Institute"/>
            <person name="Krizsan K."/>
            <person name="Almasi E."/>
            <person name="Merenyi Z."/>
            <person name="Sahu N."/>
            <person name="Viragh M."/>
            <person name="Koszo T."/>
            <person name="Mondo S."/>
            <person name="Kiss B."/>
            <person name="Balint B."/>
            <person name="Kues U."/>
            <person name="Barry K."/>
            <person name="Hegedus J.C."/>
            <person name="Henrissat B."/>
            <person name="Johnson J."/>
            <person name="Lipzen A."/>
            <person name="Ohm R."/>
            <person name="Nagy I."/>
            <person name="Pangilinan J."/>
            <person name="Yan J."/>
            <person name="Xiong Y."/>
            <person name="Grigoriev I.V."/>
            <person name="Hibbett D.S."/>
            <person name="Nagy L.G."/>
        </authorList>
    </citation>
    <scope>NUCLEOTIDE SEQUENCE [LARGE SCALE GENOMIC DNA]</scope>
    <source>
        <strain evidence="1 2">SZMC22713</strain>
    </source>
</reference>
<name>A0A4Y7PIB6_9AGAM</name>
<evidence type="ECO:0000313" key="1">
    <source>
        <dbReference type="EMBL" id="TDL14788.1"/>
    </source>
</evidence>
<organism evidence="1 2">
    <name type="scientific">Rickenella mellea</name>
    <dbReference type="NCBI Taxonomy" id="50990"/>
    <lineage>
        <taxon>Eukaryota</taxon>
        <taxon>Fungi</taxon>
        <taxon>Dikarya</taxon>
        <taxon>Basidiomycota</taxon>
        <taxon>Agaricomycotina</taxon>
        <taxon>Agaricomycetes</taxon>
        <taxon>Hymenochaetales</taxon>
        <taxon>Rickenellaceae</taxon>
        <taxon>Rickenella</taxon>
    </lineage>
</organism>